<organism evidence="2 3">
    <name type="scientific">Roseomonas gilardii</name>
    <dbReference type="NCBI Taxonomy" id="257708"/>
    <lineage>
        <taxon>Bacteria</taxon>
        <taxon>Pseudomonadati</taxon>
        <taxon>Pseudomonadota</taxon>
        <taxon>Alphaproteobacteria</taxon>
        <taxon>Acetobacterales</taxon>
        <taxon>Roseomonadaceae</taxon>
        <taxon>Roseomonas</taxon>
    </lineage>
</organism>
<accession>A0ABU3MBX1</accession>
<dbReference type="RefSeq" id="WP_314279878.1">
    <property type="nucleotide sequence ID" value="NZ_JAVVDO010000002.1"/>
</dbReference>
<dbReference type="InterPro" id="IPR014973">
    <property type="entry name" value="DUF1835"/>
</dbReference>
<dbReference type="Proteomes" id="UP001258945">
    <property type="component" value="Unassembled WGS sequence"/>
</dbReference>
<evidence type="ECO:0000313" key="3">
    <source>
        <dbReference type="Proteomes" id="UP001258945"/>
    </source>
</evidence>
<proteinExistence type="predicted"/>
<evidence type="ECO:0000259" key="1">
    <source>
        <dbReference type="Pfam" id="PF08874"/>
    </source>
</evidence>
<comment type="caution">
    <text evidence="2">The sequence shown here is derived from an EMBL/GenBank/DDBJ whole genome shotgun (WGS) entry which is preliminary data.</text>
</comment>
<dbReference type="Pfam" id="PF08874">
    <property type="entry name" value="DUF1835"/>
    <property type="match status" value="1"/>
</dbReference>
<keyword evidence="3" id="KW-1185">Reference proteome</keyword>
<sequence>MSDPSVSTPASGGPRPAMPFRLNLEQQRKRARELLRQLRGGEAGAWQRFRLHHPSAMADGTAAMTRLSEAQLVIARELGLPSWPRLKAHIEAMERSWASIRRGGDAPDRDMPTLHLRCGSDIGPALWEAGFAGDFLEYSDPFCQGPVLPGPDWLEQRAEFLARSYGAGTGMNRNDITTKLRQAEEALADAPVRYQRIVLWFEHDTYDQLILARCLAHFAGAAPACLELVSPARYPGAARFIGLGQLPPEALRLLWEKRASVPEEALHSGRTVWDALRQPAPGRLADLGRAGTAGIPQLGRAVLRHCRELPWVEDGLSLTERLILQLLAEEPQSVGQVFERLMLEREPLPWMTDLMIHDTVERMRRVRQPVFLGSFRDGKEGWPQEQLAITPLGRAVLARGVDWMSLAPPARWVGGVPIGGAEAVWRWDDCSSSVRLMEDRLSGTA</sequence>
<reference evidence="2 3" key="1">
    <citation type="journal article" date="2019" name="Microb. Pathog.">
        <title>Comparison of VITEK 2, MALDI-TOF MS, 16S rRNA gene sequencing, and whole-genome sequencing for identification of Roseomonas mucosa.</title>
        <authorList>
            <person name="Rudolph W.W."/>
            <person name="Gunzer F."/>
            <person name="Trauth M."/>
            <person name="Bunk B."/>
            <person name="Bigge R."/>
            <person name="Schrottner P."/>
        </authorList>
    </citation>
    <scope>NUCLEOTIDE SEQUENCE [LARGE SCALE GENOMIC DNA]</scope>
    <source>
        <strain evidence="2 3">DSM 103800</strain>
    </source>
</reference>
<dbReference type="EMBL" id="JAVVDO010000002">
    <property type="protein sequence ID" value="MDT8329860.1"/>
    <property type="molecule type" value="Genomic_DNA"/>
</dbReference>
<feature type="domain" description="DUF1835" evidence="1">
    <location>
        <begin position="125"/>
        <end position="220"/>
    </location>
</feature>
<protein>
    <submittedName>
        <fullName evidence="2">DUF1835 domain-containing protein</fullName>
    </submittedName>
</protein>
<evidence type="ECO:0000313" key="2">
    <source>
        <dbReference type="EMBL" id="MDT8329860.1"/>
    </source>
</evidence>
<gene>
    <name evidence="2" type="ORF">RQ831_02270</name>
</gene>
<name>A0ABU3MBX1_9PROT</name>